<evidence type="ECO:0000256" key="4">
    <source>
        <dbReference type="SAM" id="Phobius"/>
    </source>
</evidence>
<dbReference type="AlphaFoldDB" id="A0A6P6XZR0"/>
<keyword evidence="6" id="KW-1185">Reference proteome</keyword>
<dbReference type="GO" id="GO:0012505">
    <property type="term" value="C:endomembrane system"/>
    <property type="evidence" value="ECO:0007669"/>
    <property type="project" value="TreeGrafter"/>
</dbReference>
<dbReference type="GeneID" id="113792946"/>
<evidence type="ECO:0000313" key="6">
    <source>
        <dbReference type="Proteomes" id="UP000515146"/>
    </source>
</evidence>
<keyword evidence="4" id="KW-1133">Transmembrane helix</keyword>
<evidence type="ECO:0000259" key="5">
    <source>
        <dbReference type="Pfam" id="PF03088"/>
    </source>
</evidence>
<keyword evidence="4" id="KW-0472">Membrane</keyword>
<dbReference type="PANTHER" id="PTHR10426">
    <property type="entry name" value="STRICTOSIDINE SYNTHASE-RELATED"/>
    <property type="match status" value="1"/>
</dbReference>
<reference evidence="7" key="1">
    <citation type="submission" date="2025-08" db="UniProtKB">
        <authorList>
            <consortium name="RefSeq"/>
        </authorList>
    </citation>
    <scope>IDENTIFICATION</scope>
    <source>
        <strain evidence="7">Airmid</strain>
    </source>
</reference>
<gene>
    <name evidence="7" type="primary">LOC113792946</name>
</gene>
<name>A0A6P6XZR0_DERPT</name>
<proteinExistence type="inferred from homology"/>
<evidence type="ECO:0000256" key="1">
    <source>
        <dbReference type="ARBA" id="ARBA00009191"/>
    </source>
</evidence>
<dbReference type="OrthoDB" id="5307922at2759"/>
<comment type="similarity">
    <text evidence="1">Belongs to the strictosidine synthase family.</text>
</comment>
<keyword evidence="4" id="KW-0812">Transmembrane</keyword>
<accession>A0A6P6XZR0</accession>
<dbReference type="InParanoid" id="A0A6P6XZR0"/>
<dbReference type="Gene3D" id="2.120.10.30">
    <property type="entry name" value="TolB, C-terminal domain"/>
    <property type="match status" value="1"/>
</dbReference>
<dbReference type="InterPro" id="IPR011042">
    <property type="entry name" value="6-blade_b-propeller_TolB-like"/>
</dbReference>
<keyword evidence="3" id="KW-0325">Glycoprotein</keyword>
<dbReference type="Proteomes" id="UP000515146">
    <property type="component" value="Unplaced"/>
</dbReference>
<feature type="domain" description="Strictosidine synthase conserved region" evidence="5">
    <location>
        <begin position="169"/>
        <end position="248"/>
    </location>
</feature>
<dbReference type="KEGG" id="dpte:113792946"/>
<organism evidence="6 7">
    <name type="scientific">Dermatophagoides pteronyssinus</name>
    <name type="common">European house dust mite</name>
    <dbReference type="NCBI Taxonomy" id="6956"/>
    <lineage>
        <taxon>Eukaryota</taxon>
        <taxon>Metazoa</taxon>
        <taxon>Ecdysozoa</taxon>
        <taxon>Arthropoda</taxon>
        <taxon>Chelicerata</taxon>
        <taxon>Arachnida</taxon>
        <taxon>Acari</taxon>
        <taxon>Acariformes</taxon>
        <taxon>Sarcoptiformes</taxon>
        <taxon>Astigmata</taxon>
        <taxon>Psoroptidia</taxon>
        <taxon>Analgoidea</taxon>
        <taxon>Pyroglyphidae</taxon>
        <taxon>Dermatophagoidinae</taxon>
        <taxon>Dermatophagoides</taxon>
    </lineage>
</organism>
<protein>
    <submittedName>
        <fullName evidence="7">Adipocyte plasma membrane-associated protein-like</fullName>
    </submittedName>
</protein>
<dbReference type="InterPro" id="IPR018119">
    <property type="entry name" value="Strictosidine_synth_cons-reg"/>
</dbReference>
<evidence type="ECO:0000256" key="3">
    <source>
        <dbReference type="ARBA" id="ARBA00023180"/>
    </source>
</evidence>
<sequence length="416" mass="47548">MFCLFSSFIGSWFTISFILIIYILLAKPGRFLLDLNPIYLRLPLPNVNDKIFNRNKKAFEAIKIEKDKIITPKSLALDPNDLNRLFVGSATGYVYCLQNNNVVETIASFADGRPLGMRLFRHKLYFIEANSGLYVFDLDTKSLKHLLRLDQTKFLDGRPSKFFDDLVIVEENDDIIVYITDVSRKFSIDMWCYTYLEPDSTGRILRYSTNNQNVTTILENLCFPNGIEITDNNESLLICELAKRRIIEFKLDGTDKGKCTVLMDNLPGEPENIRRSRNKTKESYWVGLALTRDYNSKLSFMDDYSAEPNLRKLILRSCFLLGTILFNIGNCFGSETLKTKGSSLKTGIALILDDFMKNPGMAIEIDRESNVLLSFQIKDDISVISEIAESYDENKNARILYTTSSGGNLNRITLKE</sequence>
<evidence type="ECO:0000256" key="2">
    <source>
        <dbReference type="ARBA" id="ARBA00022553"/>
    </source>
</evidence>
<dbReference type="OMA" id="GMEFVHT"/>
<dbReference type="SUPFAM" id="SSF63829">
    <property type="entry name" value="Calcium-dependent phosphotriesterase"/>
    <property type="match status" value="1"/>
</dbReference>
<evidence type="ECO:0000313" key="7">
    <source>
        <dbReference type="RefSeq" id="XP_027198713.1"/>
    </source>
</evidence>
<dbReference type="GO" id="GO:0016787">
    <property type="term" value="F:hydrolase activity"/>
    <property type="evidence" value="ECO:0007669"/>
    <property type="project" value="TreeGrafter"/>
</dbReference>
<keyword evidence="2" id="KW-0597">Phosphoprotein</keyword>
<feature type="transmembrane region" description="Helical" evidence="4">
    <location>
        <begin position="6"/>
        <end position="25"/>
    </location>
</feature>
<dbReference type="RefSeq" id="XP_027198713.1">
    <property type="nucleotide sequence ID" value="XM_027342912.1"/>
</dbReference>
<dbReference type="PANTHER" id="PTHR10426:SF88">
    <property type="entry name" value="ADIPOCYTE PLASMA MEMBRANE-ASSOCIATED PROTEIN HEMOMUCIN-RELATED"/>
    <property type="match status" value="1"/>
</dbReference>
<dbReference type="Pfam" id="PF03088">
    <property type="entry name" value="Str_synth"/>
    <property type="match status" value="1"/>
</dbReference>